<evidence type="ECO:0000313" key="4">
    <source>
        <dbReference type="Proteomes" id="UP000025227"/>
    </source>
</evidence>
<feature type="domain" description="Ground-like" evidence="3">
    <location>
        <begin position="160"/>
        <end position="242"/>
    </location>
</feature>
<reference evidence="5" key="1">
    <citation type="submission" date="2020-12" db="UniProtKB">
        <authorList>
            <consortium name="WormBaseParasite"/>
        </authorList>
    </citation>
    <scope>IDENTIFICATION</scope>
    <source>
        <strain evidence="5">MHco3</strain>
    </source>
</reference>
<organism evidence="4 5">
    <name type="scientific">Haemonchus contortus</name>
    <name type="common">Barber pole worm</name>
    <dbReference type="NCBI Taxonomy" id="6289"/>
    <lineage>
        <taxon>Eukaryota</taxon>
        <taxon>Metazoa</taxon>
        <taxon>Ecdysozoa</taxon>
        <taxon>Nematoda</taxon>
        <taxon>Chromadorea</taxon>
        <taxon>Rhabditida</taxon>
        <taxon>Rhabditina</taxon>
        <taxon>Rhabditomorpha</taxon>
        <taxon>Strongyloidea</taxon>
        <taxon>Trichostrongylidae</taxon>
        <taxon>Haemonchus</taxon>
    </lineage>
</organism>
<feature type="region of interest" description="Disordered" evidence="1">
    <location>
        <begin position="249"/>
        <end position="268"/>
    </location>
</feature>
<dbReference type="AlphaFoldDB" id="A0A7I4XZF1"/>
<evidence type="ECO:0000259" key="3">
    <source>
        <dbReference type="Pfam" id="PF04155"/>
    </source>
</evidence>
<dbReference type="InterPro" id="IPR007284">
    <property type="entry name" value="Ground-like_dom"/>
</dbReference>
<evidence type="ECO:0000256" key="2">
    <source>
        <dbReference type="SAM" id="SignalP"/>
    </source>
</evidence>
<evidence type="ECO:0000313" key="5">
    <source>
        <dbReference type="WBParaSite" id="HCON_00024315-00001"/>
    </source>
</evidence>
<proteinExistence type="predicted"/>
<accession>A0A7I4XZF1</accession>
<protein>
    <submittedName>
        <fullName evidence="5">Ground-like domain-containing protein</fullName>
    </submittedName>
</protein>
<dbReference type="OMA" id="IYIREPF"/>
<dbReference type="Pfam" id="PF04155">
    <property type="entry name" value="Ground-like"/>
    <property type="match status" value="1"/>
</dbReference>
<feature type="compositionally biased region" description="Polar residues" evidence="1">
    <location>
        <begin position="258"/>
        <end position="268"/>
    </location>
</feature>
<evidence type="ECO:0000256" key="1">
    <source>
        <dbReference type="SAM" id="MobiDB-lite"/>
    </source>
</evidence>
<sequence length="268" mass="30998">MIRRFTLTLFTSIVLLNADDSSKNVVSKDLNSTNVRSQVQQFSFPPNNTPITKVYVFGKPIYVRQPFVLPLRDDPYNPRLDSSPVEEQKRLPASPTTSEVDNVEESVMREELAKPFFTSPMRYRLPERKYDDPYQPAPQPTYVQPKPKYPLPQCYTNDSGFMCCNRRLERVMRDVLDELTRDKHWLNCNVQKIANSVQNRTQSIFNTEFETVAGLGDYASKTHFYHDLICKIEYQGRFILSYATPNRHHSPPAYATPPTENSGNSPYN</sequence>
<dbReference type="Proteomes" id="UP000025227">
    <property type="component" value="Unplaced"/>
</dbReference>
<dbReference type="OrthoDB" id="5831900at2759"/>
<dbReference type="PANTHER" id="PTHR31967:SF20">
    <property type="entry name" value="GROUND-LIKE DOMAIN-CONTAINING PROTEIN"/>
    <property type="match status" value="1"/>
</dbReference>
<name>A0A7I4XZF1_HAECO</name>
<feature type="chain" id="PRO_5029907654" evidence="2">
    <location>
        <begin position="19"/>
        <end position="268"/>
    </location>
</feature>
<dbReference type="PANTHER" id="PTHR31967">
    <property type="entry name" value="GROUNDHOG (HEDGEHOG-LIKE FAMILY)-RELATED"/>
    <property type="match status" value="1"/>
</dbReference>
<keyword evidence="2" id="KW-0732">Signal</keyword>
<feature type="region of interest" description="Disordered" evidence="1">
    <location>
        <begin position="73"/>
        <end position="105"/>
    </location>
</feature>
<keyword evidence="4" id="KW-1185">Reference proteome</keyword>
<dbReference type="WBParaSite" id="HCON_00024315-00001">
    <property type="protein sequence ID" value="HCON_00024315-00001"/>
    <property type="gene ID" value="HCON_00024315"/>
</dbReference>
<feature type="signal peptide" evidence="2">
    <location>
        <begin position="1"/>
        <end position="18"/>
    </location>
</feature>